<dbReference type="SUPFAM" id="SSF56281">
    <property type="entry name" value="Metallo-hydrolase/oxidoreductase"/>
    <property type="match status" value="1"/>
</dbReference>
<dbReference type="Pfam" id="PF16661">
    <property type="entry name" value="Lactamase_B_6"/>
    <property type="match status" value="1"/>
</dbReference>
<protein>
    <submittedName>
        <fullName evidence="4">Metallo-beta-lactamase family protein</fullName>
    </submittedName>
</protein>
<evidence type="ECO:0000256" key="1">
    <source>
        <dbReference type="ARBA" id="ARBA00022801"/>
    </source>
</evidence>
<dbReference type="Proteomes" id="UP000579281">
    <property type="component" value="Unassembled WGS sequence"/>
</dbReference>
<dbReference type="Gene3D" id="3.40.50.10890">
    <property type="match status" value="1"/>
</dbReference>
<gene>
    <name evidence="4" type="ORF">HNQ80_003331</name>
</gene>
<dbReference type="SMART" id="SM01027">
    <property type="entry name" value="Beta-Casp"/>
    <property type="match status" value="1"/>
</dbReference>
<keyword evidence="5" id="KW-1185">Reference proteome</keyword>
<name>A0A841L222_9FIRM</name>
<proteinExistence type="predicted"/>
<dbReference type="RefSeq" id="WP_184311714.1">
    <property type="nucleotide sequence ID" value="NZ_JACHEN010000021.1"/>
</dbReference>
<keyword evidence="1" id="KW-0378">Hydrolase</keyword>
<dbReference type="GO" id="GO:0004521">
    <property type="term" value="F:RNA endonuclease activity"/>
    <property type="evidence" value="ECO:0007669"/>
    <property type="project" value="TreeGrafter"/>
</dbReference>
<dbReference type="GO" id="GO:0016787">
    <property type="term" value="F:hydrolase activity"/>
    <property type="evidence" value="ECO:0007669"/>
    <property type="project" value="UniProtKB-KW"/>
</dbReference>
<dbReference type="EMBL" id="JACHEN010000021">
    <property type="protein sequence ID" value="MBB6217212.1"/>
    <property type="molecule type" value="Genomic_DNA"/>
</dbReference>
<dbReference type="InterPro" id="IPR036866">
    <property type="entry name" value="RibonucZ/Hydroxyglut_hydro"/>
</dbReference>
<dbReference type="CDD" id="cd16295">
    <property type="entry name" value="TTHA0252-CPSF-like_MBL-fold"/>
    <property type="match status" value="1"/>
</dbReference>
<dbReference type="InterPro" id="IPR001279">
    <property type="entry name" value="Metallo-B-lactamas"/>
</dbReference>
<evidence type="ECO:0000259" key="3">
    <source>
        <dbReference type="SMART" id="SM01027"/>
    </source>
</evidence>
<dbReference type="InterPro" id="IPR022712">
    <property type="entry name" value="Beta_Casp"/>
</dbReference>
<evidence type="ECO:0000313" key="5">
    <source>
        <dbReference type="Proteomes" id="UP000579281"/>
    </source>
</evidence>
<feature type="domain" description="Metallo-beta-lactamase" evidence="2">
    <location>
        <begin position="13"/>
        <end position="241"/>
    </location>
</feature>
<dbReference type="InterPro" id="IPR011108">
    <property type="entry name" value="RMMBL"/>
</dbReference>
<comment type="caution">
    <text evidence="4">The sequence shown here is derived from an EMBL/GenBank/DDBJ whole genome shotgun (WGS) entry which is preliminary data.</text>
</comment>
<accession>A0A841L222</accession>
<feature type="domain" description="Beta-Casp" evidence="3">
    <location>
        <begin position="253"/>
        <end position="382"/>
    </location>
</feature>
<evidence type="ECO:0000259" key="2">
    <source>
        <dbReference type="SMART" id="SM00849"/>
    </source>
</evidence>
<sequence>MKISFLGAAQMVTGSNYLITTDTYKILLDCGQFQGGKETEKLNALPFPFSPSEIDFLILSHAHIDHSGRIPKLAKEGFRGKIICTRATADLASILLKDSGHIHEMEAVWENRKRLRAGLDPVEPLYRVEDAENSLQFLNPILYDQKIDLTDSISLRFQDAGHILGSSIVELWIREENQETKLVFSGDLGSKDRPLLRNPSLIEDADYLILESTYGNRLHEEPEKRVFKLMDIISKTIARGGTVIIPSFAVGRTQELIYELNKYYDHKEMIQDLLKVPVYVDSPMATSATEIFRKHADCFDEETRGYILSGDNPLDFHNLRFTKTAEESRLLNASEEPKIIISASGMCEAGRIKHHLKHHLWKKNSSVIFVGYQAEGTLGRSIKDGAENVKIFGEKIQIRAEIHSIEGFSGHADQSELLDWLRSFKKPPKKIFIVHGEPDASTHFAHMIRDTFDIETVVPKLYESFELNEYGVDLSKSIPKIIPGQAGELDASAQNMLRDLNVAIDRIHMLLSTDLSAKDYQILKNKLIQLEKDVIDLNMLLGDK</sequence>
<dbReference type="AlphaFoldDB" id="A0A841L222"/>
<dbReference type="PANTHER" id="PTHR11203">
    <property type="entry name" value="CLEAVAGE AND POLYADENYLATION SPECIFICITY FACTOR FAMILY MEMBER"/>
    <property type="match status" value="1"/>
</dbReference>
<dbReference type="Pfam" id="PF10996">
    <property type="entry name" value="Beta-Casp"/>
    <property type="match status" value="1"/>
</dbReference>
<organism evidence="4 5">
    <name type="scientific">Anaerosolibacter carboniphilus</name>
    <dbReference type="NCBI Taxonomy" id="1417629"/>
    <lineage>
        <taxon>Bacteria</taxon>
        <taxon>Bacillati</taxon>
        <taxon>Bacillota</taxon>
        <taxon>Clostridia</taxon>
        <taxon>Peptostreptococcales</taxon>
        <taxon>Thermotaleaceae</taxon>
        <taxon>Anaerosolibacter</taxon>
    </lineage>
</organism>
<dbReference type="SMART" id="SM00849">
    <property type="entry name" value="Lactamase_B"/>
    <property type="match status" value="1"/>
</dbReference>
<reference evidence="4 5" key="1">
    <citation type="submission" date="2020-08" db="EMBL/GenBank/DDBJ databases">
        <title>Genomic Encyclopedia of Type Strains, Phase IV (KMG-IV): sequencing the most valuable type-strain genomes for metagenomic binning, comparative biology and taxonomic classification.</title>
        <authorList>
            <person name="Goeker M."/>
        </authorList>
    </citation>
    <scope>NUCLEOTIDE SEQUENCE [LARGE SCALE GENOMIC DNA]</scope>
    <source>
        <strain evidence="4 5">DSM 103526</strain>
    </source>
</reference>
<dbReference type="PANTHER" id="PTHR11203:SF37">
    <property type="entry name" value="INTEGRATOR COMPLEX SUBUNIT 11"/>
    <property type="match status" value="1"/>
</dbReference>
<dbReference type="Pfam" id="PF07521">
    <property type="entry name" value="RMMBL"/>
    <property type="match status" value="1"/>
</dbReference>
<dbReference type="Gene3D" id="3.60.15.10">
    <property type="entry name" value="Ribonuclease Z/Hydroxyacylglutathione hydrolase-like"/>
    <property type="match status" value="1"/>
</dbReference>
<evidence type="ECO:0000313" key="4">
    <source>
        <dbReference type="EMBL" id="MBB6217212.1"/>
    </source>
</evidence>
<dbReference type="InterPro" id="IPR050698">
    <property type="entry name" value="MBL"/>
</dbReference>